<gene>
    <name evidence="1" type="ORF">ACFFX0_26820</name>
</gene>
<evidence type="ECO:0000313" key="1">
    <source>
        <dbReference type="EMBL" id="MFB9074606.1"/>
    </source>
</evidence>
<evidence type="ECO:0000313" key="2">
    <source>
        <dbReference type="Proteomes" id="UP001589575"/>
    </source>
</evidence>
<dbReference type="EMBL" id="JBHMFI010000002">
    <property type="protein sequence ID" value="MFB9074606.1"/>
    <property type="molecule type" value="Genomic_DNA"/>
</dbReference>
<keyword evidence="2" id="KW-1185">Reference proteome</keyword>
<dbReference type="Proteomes" id="UP001589575">
    <property type="component" value="Unassembled WGS sequence"/>
</dbReference>
<proteinExistence type="predicted"/>
<organism evidence="1 2">
    <name type="scientific">Citricoccus parietis</name>
    <dbReference type="NCBI Taxonomy" id="592307"/>
    <lineage>
        <taxon>Bacteria</taxon>
        <taxon>Bacillati</taxon>
        <taxon>Actinomycetota</taxon>
        <taxon>Actinomycetes</taxon>
        <taxon>Micrococcales</taxon>
        <taxon>Micrococcaceae</taxon>
        <taxon>Citricoccus</taxon>
    </lineage>
</organism>
<sequence>MASANWRSWGRPATSSWAAACEAPSAARSRRPVMASRAAMTRSAYNTAWGFPCLPARMASASSRHRWVWPQVSSTVSMESATTARS</sequence>
<comment type="caution">
    <text evidence="1">The sequence shown here is derived from an EMBL/GenBank/DDBJ whole genome shotgun (WGS) entry which is preliminary data.</text>
</comment>
<protein>
    <recommendedName>
        <fullName evidence="3">Secreted protein</fullName>
    </recommendedName>
</protein>
<evidence type="ECO:0008006" key="3">
    <source>
        <dbReference type="Google" id="ProtNLM"/>
    </source>
</evidence>
<name>A0ABV5G6M1_9MICC</name>
<reference evidence="1 2" key="1">
    <citation type="submission" date="2024-09" db="EMBL/GenBank/DDBJ databases">
        <authorList>
            <person name="Sun Q."/>
            <person name="Mori K."/>
        </authorList>
    </citation>
    <scope>NUCLEOTIDE SEQUENCE [LARGE SCALE GENOMIC DNA]</scope>
    <source>
        <strain evidence="1 2">CCM 7609</strain>
    </source>
</reference>
<accession>A0ABV5G6M1</accession>